<keyword evidence="2" id="KW-1185">Reference proteome</keyword>
<accession>A0A9R1W2C3</accession>
<dbReference type="EMBL" id="NBSK02000003">
    <property type="protein sequence ID" value="KAJ0217085.1"/>
    <property type="molecule type" value="Genomic_DNA"/>
</dbReference>
<evidence type="ECO:0000313" key="1">
    <source>
        <dbReference type="EMBL" id="KAJ0217085.1"/>
    </source>
</evidence>
<dbReference type="AlphaFoldDB" id="A0A9R1W2C3"/>
<reference evidence="1 2" key="1">
    <citation type="journal article" date="2017" name="Nat. Commun.">
        <title>Genome assembly with in vitro proximity ligation data and whole-genome triplication in lettuce.</title>
        <authorList>
            <person name="Reyes-Chin-Wo S."/>
            <person name="Wang Z."/>
            <person name="Yang X."/>
            <person name="Kozik A."/>
            <person name="Arikit S."/>
            <person name="Song C."/>
            <person name="Xia L."/>
            <person name="Froenicke L."/>
            <person name="Lavelle D.O."/>
            <person name="Truco M.J."/>
            <person name="Xia R."/>
            <person name="Zhu S."/>
            <person name="Xu C."/>
            <person name="Xu H."/>
            <person name="Xu X."/>
            <person name="Cox K."/>
            <person name="Korf I."/>
            <person name="Meyers B.C."/>
            <person name="Michelmore R.W."/>
        </authorList>
    </citation>
    <scope>NUCLEOTIDE SEQUENCE [LARGE SCALE GENOMIC DNA]</scope>
    <source>
        <strain evidence="2">cv. Salinas</strain>
        <tissue evidence="1">Seedlings</tissue>
    </source>
</reference>
<proteinExistence type="predicted"/>
<name>A0A9R1W2C3_LACSA</name>
<dbReference type="Proteomes" id="UP000235145">
    <property type="component" value="Unassembled WGS sequence"/>
</dbReference>
<sequence>MAWITTIFIETFLPKMGIMTTVLDPADYAGLEAALDNHKFTKKPGRKLEECKLKVAYLPPNPSTSSIDMSLKHTDSQLFNCLDCRSKKEAQCFFSVNNFDIRAYIFFKYYLRVSKH</sequence>
<gene>
    <name evidence="1" type="ORF">LSAT_V11C300144150</name>
</gene>
<organism evidence="1 2">
    <name type="scientific">Lactuca sativa</name>
    <name type="common">Garden lettuce</name>
    <dbReference type="NCBI Taxonomy" id="4236"/>
    <lineage>
        <taxon>Eukaryota</taxon>
        <taxon>Viridiplantae</taxon>
        <taxon>Streptophyta</taxon>
        <taxon>Embryophyta</taxon>
        <taxon>Tracheophyta</taxon>
        <taxon>Spermatophyta</taxon>
        <taxon>Magnoliopsida</taxon>
        <taxon>eudicotyledons</taxon>
        <taxon>Gunneridae</taxon>
        <taxon>Pentapetalae</taxon>
        <taxon>asterids</taxon>
        <taxon>campanulids</taxon>
        <taxon>Asterales</taxon>
        <taxon>Asteraceae</taxon>
        <taxon>Cichorioideae</taxon>
        <taxon>Cichorieae</taxon>
        <taxon>Lactucinae</taxon>
        <taxon>Lactuca</taxon>
    </lineage>
</organism>
<protein>
    <submittedName>
        <fullName evidence="1">Uncharacterized protein</fullName>
    </submittedName>
</protein>
<evidence type="ECO:0000313" key="2">
    <source>
        <dbReference type="Proteomes" id="UP000235145"/>
    </source>
</evidence>
<comment type="caution">
    <text evidence="1">The sequence shown here is derived from an EMBL/GenBank/DDBJ whole genome shotgun (WGS) entry which is preliminary data.</text>
</comment>